<dbReference type="InterPro" id="IPR013785">
    <property type="entry name" value="Aldolase_TIM"/>
</dbReference>
<dbReference type="Proteomes" id="UP000199220">
    <property type="component" value="Unassembled WGS sequence"/>
</dbReference>
<dbReference type="GO" id="GO:0008840">
    <property type="term" value="F:4-hydroxy-tetrahydrodipicolinate synthase activity"/>
    <property type="evidence" value="ECO:0007669"/>
    <property type="project" value="TreeGrafter"/>
</dbReference>
<sequence>MAGRQGGHHIACTGLSAFPLTPMRDDAVDERAFAAQVARVAASGVDSIGALGSTGVYPYLSRAERARVARVTVEHADGVPVIVGVGSLRTSHVLEHVDDAVEAGAAAVLLPAMSYHPLTDDDVIGLVETVAAHSPAPVIVYDNPGTTHITFTQELYARVARVPGVVSIKIPGVPTEPAAAREHVATIRGAVSEDVTIGVSGDPFATAGLAAGCDAWYSVIAGTVPEVAVRLARPALAGNAAEADAENARLAPLWQLFTEMGGSIRVIAAIAELLGIAEQPCLPLPIRGLDGEQRRRVAAVLETLDHAAEPDRDE</sequence>
<keyword evidence="7" id="KW-1185">Reference proteome</keyword>
<dbReference type="STRING" id="648782.SAMN04488554_3164"/>
<dbReference type="CDD" id="cd00408">
    <property type="entry name" value="DHDPS-like"/>
    <property type="match status" value="1"/>
</dbReference>
<dbReference type="PRINTS" id="PR00146">
    <property type="entry name" value="DHPICSNTHASE"/>
</dbReference>
<feature type="active site" description="Proton donor/acceptor" evidence="4">
    <location>
        <position position="141"/>
    </location>
</feature>
<proteinExistence type="inferred from homology"/>
<evidence type="ECO:0000256" key="1">
    <source>
        <dbReference type="ARBA" id="ARBA00007592"/>
    </source>
</evidence>
<evidence type="ECO:0000256" key="3">
    <source>
        <dbReference type="PIRNR" id="PIRNR001365"/>
    </source>
</evidence>
<evidence type="ECO:0000256" key="5">
    <source>
        <dbReference type="PIRSR" id="PIRSR001365-2"/>
    </source>
</evidence>
<evidence type="ECO:0000256" key="4">
    <source>
        <dbReference type="PIRSR" id="PIRSR001365-1"/>
    </source>
</evidence>
<dbReference type="Pfam" id="PF00701">
    <property type="entry name" value="DHDPS"/>
    <property type="match status" value="1"/>
</dbReference>
<evidence type="ECO:0000313" key="7">
    <source>
        <dbReference type="Proteomes" id="UP000199220"/>
    </source>
</evidence>
<keyword evidence="2 3" id="KW-0456">Lyase</keyword>
<dbReference type="PIRSF" id="PIRSF001365">
    <property type="entry name" value="DHDPS"/>
    <property type="match status" value="1"/>
</dbReference>
<dbReference type="PANTHER" id="PTHR12128">
    <property type="entry name" value="DIHYDRODIPICOLINATE SYNTHASE"/>
    <property type="match status" value="1"/>
</dbReference>
<accession>A0A1H5M719</accession>
<name>A0A1H5M719_9MICO</name>
<feature type="active site" description="Schiff-base intermediate with substrate" evidence="4">
    <location>
        <position position="169"/>
    </location>
</feature>
<dbReference type="Gene3D" id="3.20.20.70">
    <property type="entry name" value="Aldolase class I"/>
    <property type="match status" value="1"/>
</dbReference>
<dbReference type="SUPFAM" id="SSF51569">
    <property type="entry name" value="Aldolase"/>
    <property type="match status" value="1"/>
</dbReference>
<gene>
    <name evidence="6" type="ORF">SAMN04488554_3164</name>
</gene>
<evidence type="ECO:0000313" key="6">
    <source>
        <dbReference type="EMBL" id="SEE84567.1"/>
    </source>
</evidence>
<dbReference type="PANTHER" id="PTHR12128:SF66">
    <property type="entry name" value="4-HYDROXY-2-OXOGLUTARATE ALDOLASE, MITOCHONDRIAL"/>
    <property type="match status" value="1"/>
</dbReference>
<comment type="similarity">
    <text evidence="1 3">Belongs to the DapA family.</text>
</comment>
<dbReference type="EMBL" id="FNTX01000002">
    <property type="protein sequence ID" value="SEE84567.1"/>
    <property type="molecule type" value="Genomic_DNA"/>
</dbReference>
<reference evidence="7" key="1">
    <citation type="submission" date="2016-10" db="EMBL/GenBank/DDBJ databases">
        <authorList>
            <person name="Varghese N."/>
            <person name="Submissions S."/>
        </authorList>
    </citation>
    <scope>NUCLEOTIDE SEQUENCE [LARGE SCALE GENOMIC DNA]</scope>
    <source>
        <strain evidence="7">DSM 21368</strain>
    </source>
</reference>
<evidence type="ECO:0000256" key="2">
    <source>
        <dbReference type="ARBA" id="ARBA00023239"/>
    </source>
</evidence>
<dbReference type="SMART" id="SM01130">
    <property type="entry name" value="DHDPS"/>
    <property type="match status" value="1"/>
</dbReference>
<feature type="binding site" evidence="5">
    <location>
        <position position="54"/>
    </location>
    <ligand>
        <name>pyruvate</name>
        <dbReference type="ChEBI" id="CHEBI:15361"/>
    </ligand>
</feature>
<dbReference type="AlphaFoldDB" id="A0A1H5M719"/>
<dbReference type="InterPro" id="IPR002220">
    <property type="entry name" value="DapA-like"/>
</dbReference>
<organism evidence="6 7">
    <name type="scientific">Ruania alba</name>
    <dbReference type="NCBI Taxonomy" id="648782"/>
    <lineage>
        <taxon>Bacteria</taxon>
        <taxon>Bacillati</taxon>
        <taxon>Actinomycetota</taxon>
        <taxon>Actinomycetes</taxon>
        <taxon>Micrococcales</taxon>
        <taxon>Ruaniaceae</taxon>
        <taxon>Ruania</taxon>
    </lineage>
</organism>
<protein>
    <submittedName>
        <fullName evidence="6">4-hydroxy-tetrahydrodipicolinate synthase</fullName>
    </submittedName>
</protein>